<dbReference type="GO" id="GO:0007094">
    <property type="term" value="P:mitotic spindle assembly checkpoint signaling"/>
    <property type="evidence" value="ECO:0007669"/>
    <property type="project" value="InterPro"/>
</dbReference>
<dbReference type="Proteomes" id="UP000729357">
    <property type="component" value="Unassembled WGS sequence"/>
</dbReference>
<evidence type="ECO:0000256" key="4">
    <source>
        <dbReference type="ARBA" id="ARBA00022618"/>
    </source>
</evidence>
<dbReference type="GO" id="GO:0000776">
    <property type="term" value="C:kinetochore"/>
    <property type="evidence" value="ECO:0007669"/>
    <property type="project" value="TreeGrafter"/>
</dbReference>
<dbReference type="SUPFAM" id="SSF75704">
    <property type="entry name" value="Mitotic arrest deficient-like 1, Mad1"/>
    <property type="match status" value="1"/>
</dbReference>
<keyword evidence="7" id="KW-0131">Cell cycle</keyword>
<comment type="subcellular location">
    <subcellularLocation>
        <location evidence="1">Nucleus</location>
    </subcellularLocation>
</comment>
<evidence type="ECO:0000256" key="1">
    <source>
        <dbReference type="ARBA" id="ARBA00004123"/>
    </source>
</evidence>
<reference evidence="9" key="1">
    <citation type="journal article" date="2021" name="J Fungi (Basel)">
        <title>Virulence traits and population genomics of the black yeast Aureobasidium melanogenum.</title>
        <authorList>
            <person name="Cernosa A."/>
            <person name="Sun X."/>
            <person name="Gostincar C."/>
            <person name="Fang C."/>
            <person name="Gunde-Cimerman N."/>
            <person name="Song Z."/>
        </authorList>
    </citation>
    <scope>NUCLEOTIDE SEQUENCE</scope>
    <source>
        <strain evidence="9">EXF-9298</strain>
    </source>
</reference>
<dbReference type="GO" id="GO:0051315">
    <property type="term" value="P:attachment of mitotic spindle microtubules to kinetochore"/>
    <property type="evidence" value="ECO:0007669"/>
    <property type="project" value="TreeGrafter"/>
</dbReference>
<dbReference type="InterPro" id="IPR008672">
    <property type="entry name" value="Mad1"/>
</dbReference>
<keyword evidence="4" id="KW-0132">Cell division</keyword>
<evidence type="ECO:0000256" key="2">
    <source>
        <dbReference type="ARBA" id="ARBA00008029"/>
    </source>
</evidence>
<keyword evidence="10" id="KW-1185">Reference proteome</keyword>
<accession>A0A9P8FN38</accession>
<comment type="similarity">
    <text evidence="2">Belongs to the MAD1 family.</text>
</comment>
<feature type="compositionally biased region" description="Basic and acidic residues" evidence="8">
    <location>
        <begin position="474"/>
        <end position="483"/>
    </location>
</feature>
<evidence type="ECO:0000313" key="9">
    <source>
        <dbReference type="EMBL" id="KAG9977551.1"/>
    </source>
</evidence>
<dbReference type="PANTHER" id="PTHR23168">
    <property type="entry name" value="MITOTIC SPINDLE ASSEMBLY CHECKPOINT PROTEIN MAD1 MITOTIC ARREST DEFICIENT-LIKE PROTEIN 1"/>
    <property type="match status" value="1"/>
</dbReference>
<dbReference type="Pfam" id="PF05557">
    <property type="entry name" value="MAD"/>
    <property type="match status" value="1"/>
</dbReference>
<sequence>MARNAIQPSFDFFTGEERSPARQPLRETFRQSTATVARSDIANESLRAQLNTLQYELDSLKQEKELTALQQASEIRDAEQRAERDFKRAQAAETAAQQSSKKLHQLTRELSDIENRHTNDKIQLERKIRSLQDDNQSLREDLEDAESRLSSSEREHQHGLNDLEARHAALQASFEEAQRDLESKVSALQSTQQRLSQCESENDNLENDILRLKAQTGDSDTLAIIKRELSEQVAHIKRLESTNRDQSSELKQLRKTHKSVEIVQEEKRALEQKVRAMEDLRKELAEAQLQKQILEDEKRSWTSYLESEAAGREEMAFESPEDMAKAFVNERLERITLMEKLGALQPELTVRDANIKTLEDEKVQLRAEIEKLKEAGTSPSNAVPADAKARARLERQKNLAIKEVEYLRAQMKAFEAEENEFSPETSNQEENKRIQELETLIDQYRSEVETLSAEIKQLEGSTPVAAPTQTLKRPHPEESDERLGELRRKTRTLQDDLTALQTRYATIETELKAKTSQLNALRESSRTRVLELRDNPTAQAEGIKMATLRTLKEENAALLEQLEGRPNGATKVVPISTLDHARLQMSELEATIAQRDKKQQRLKSIWSAKFLEFAEAVAATLGWKVVFQPNGRFKVTSILYPTSINKDGEEEENSILFDGEKGTMKVSGGTESVFANEIRPLIEFWVDGRKEIPCFLAACTLEFYDKTTRAAEI</sequence>
<dbReference type="GO" id="GO:0051301">
    <property type="term" value="P:cell division"/>
    <property type="evidence" value="ECO:0007669"/>
    <property type="project" value="UniProtKB-KW"/>
</dbReference>
<proteinExistence type="inferred from homology"/>
<dbReference type="GO" id="GO:0072686">
    <property type="term" value="C:mitotic spindle"/>
    <property type="evidence" value="ECO:0007669"/>
    <property type="project" value="TreeGrafter"/>
</dbReference>
<feature type="compositionally biased region" description="Basic and acidic residues" evidence="8">
    <location>
        <begin position="15"/>
        <end position="24"/>
    </location>
</feature>
<evidence type="ECO:0000256" key="7">
    <source>
        <dbReference type="ARBA" id="ARBA00023306"/>
    </source>
</evidence>
<dbReference type="PANTHER" id="PTHR23168:SF0">
    <property type="entry name" value="MITOTIC SPINDLE ASSEMBLY CHECKPOINT PROTEIN MAD1"/>
    <property type="match status" value="1"/>
</dbReference>
<evidence type="ECO:0000313" key="10">
    <source>
        <dbReference type="Proteomes" id="UP000729357"/>
    </source>
</evidence>
<reference evidence="9" key="2">
    <citation type="submission" date="2021-08" db="EMBL/GenBank/DDBJ databases">
        <authorList>
            <person name="Gostincar C."/>
            <person name="Sun X."/>
            <person name="Song Z."/>
            <person name="Gunde-Cimerman N."/>
        </authorList>
    </citation>
    <scope>NUCLEOTIDE SEQUENCE</scope>
    <source>
        <strain evidence="9">EXF-9298</strain>
    </source>
</reference>
<keyword evidence="5" id="KW-0498">Mitosis</keyword>
<dbReference type="Gene3D" id="6.10.250.90">
    <property type="match status" value="1"/>
</dbReference>
<evidence type="ECO:0000256" key="6">
    <source>
        <dbReference type="ARBA" id="ARBA00023242"/>
    </source>
</evidence>
<feature type="region of interest" description="Disordered" evidence="8">
    <location>
        <begin position="460"/>
        <end position="483"/>
    </location>
</feature>
<dbReference type="GO" id="GO:0005635">
    <property type="term" value="C:nuclear envelope"/>
    <property type="evidence" value="ECO:0007669"/>
    <property type="project" value="TreeGrafter"/>
</dbReference>
<dbReference type="AlphaFoldDB" id="A0A9P8FN38"/>
<feature type="region of interest" description="Disordered" evidence="8">
    <location>
        <begin position="1"/>
        <end position="24"/>
    </location>
</feature>
<organism evidence="9 10">
    <name type="scientific">Aureobasidium melanogenum</name>
    <name type="common">Aureobasidium pullulans var. melanogenum</name>
    <dbReference type="NCBI Taxonomy" id="46634"/>
    <lineage>
        <taxon>Eukaryota</taxon>
        <taxon>Fungi</taxon>
        <taxon>Dikarya</taxon>
        <taxon>Ascomycota</taxon>
        <taxon>Pezizomycotina</taxon>
        <taxon>Dothideomycetes</taxon>
        <taxon>Dothideomycetidae</taxon>
        <taxon>Dothideales</taxon>
        <taxon>Saccotheciaceae</taxon>
        <taxon>Aureobasidium</taxon>
    </lineage>
</organism>
<dbReference type="EMBL" id="JAHFXS010001432">
    <property type="protein sequence ID" value="KAG9977551.1"/>
    <property type="molecule type" value="Genomic_DNA"/>
</dbReference>
<evidence type="ECO:0000256" key="3">
    <source>
        <dbReference type="ARBA" id="ARBA00022019"/>
    </source>
</evidence>
<evidence type="ECO:0000256" key="5">
    <source>
        <dbReference type="ARBA" id="ARBA00022776"/>
    </source>
</evidence>
<keyword evidence="6" id="KW-0539">Nucleus</keyword>
<evidence type="ECO:0000256" key="8">
    <source>
        <dbReference type="SAM" id="MobiDB-lite"/>
    </source>
</evidence>
<feature type="non-terminal residue" evidence="9">
    <location>
        <position position="1"/>
    </location>
</feature>
<name>A0A9P8FN38_AURME</name>
<gene>
    <name evidence="9" type="ORF">KCU98_g9991</name>
</gene>
<feature type="region of interest" description="Disordered" evidence="8">
    <location>
        <begin position="135"/>
        <end position="159"/>
    </location>
</feature>
<dbReference type="Gene3D" id="3.30.457.60">
    <property type="match status" value="1"/>
</dbReference>
<protein>
    <recommendedName>
        <fullName evidence="3">Spindle assembly checkpoint component MAD1</fullName>
    </recommendedName>
</protein>
<comment type="caution">
    <text evidence="9">The sequence shown here is derived from an EMBL/GenBank/DDBJ whole genome shotgun (WGS) entry which is preliminary data.</text>
</comment>